<dbReference type="InterPro" id="IPR020568">
    <property type="entry name" value="Ribosomal_Su5_D2-typ_SF"/>
</dbReference>
<dbReference type="SUPFAM" id="SSF55874">
    <property type="entry name" value="ATPase domain of HSP90 chaperone/DNA topoisomerase II/histidine kinase"/>
    <property type="match status" value="1"/>
</dbReference>
<dbReference type="InterPro" id="IPR013759">
    <property type="entry name" value="Topo_IIA_B_C"/>
</dbReference>
<dbReference type="EMBL" id="BAABRN010000010">
    <property type="protein sequence ID" value="GAA5501499.1"/>
    <property type="molecule type" value="Genomic_DNA"/>
</dbReference>
<evidence type="ECO:0000256" key="2">
    <source>
        <dbReference type="ARBA" id="ARBA00001946"/>
    </source>
</evidence>
<dbReference type="CDD" id="cd00329">
    <property type="entry name" value="TopoII_MutL_Trans"/>
    <property type="match status" value="1"/>
</dbReference>
<dbReference type="Gene3D" id="3.40.50.670">
    <property type="match status" value="1"/>
</dbReference>
<feature type="region of interest" description="Disordered" evidence="12">
    <location>
        <begin position="1"/>
        <end position="43"/>
    </location>
</feature>
<dbReference type="PRINTS" id="PR00418">
    <property type="entry name" value="TPI2FAMILY"/>
</dbReference>
<keyword evidence="8" id="KW-0460">Magnesium</keyword>
<dbReference type="PRINTS" id="PR01159">
    <property type="entry name" value="DNAGYRASEB"/>
</dbReference>
<organism evidence="14 15">
    <name type="scientific">Deinococcus xinjiangensis</name>
    <dbReference type="NCBI Taxonomy" id="457454"/>
    <lineage>
        <taxon>Bacteria</taxon>
        <taxon>Thermotogati</taxon>
        <taxon>Deinococcota</taxon>
        <taxon>Deinococci</taxon>
        <taxon>Deinococcales</taxon>
        <taxon>Deinococcaceae</taxon>
        <taxon>Deinococcus</taxon>
    </lineage>
</organism>
<dbReference type="CDD" id="cd16928">
    <property type="entry name" value="HATPase_GyrB-like"/>
    <property type="match status" value="1"/>
</dbReference>
<dbReference type="InterPro" id="IPR001241">
    <property type="entry name" value="Topo_IIA"/>
</dbReference>
<dbReference type="InterPro" id="IPR036890">
    <property type="entry name" value="HATPase_C_sf"/>
</dbReference>
<evidence type="ECO:0000256" key="3">
    <source>
        <dbReference type="ARBA" id="ARBA00010708"/>
    </source>
</evidence>
<evidence type="ECO:0000256" key="5">
    <source>
        <dbReference type="ARBA" id="ARBA00022723"/>
    </source>
</evidence>
<dbReference type="SMART" id="SM00433">
    <property type="entry name" value="TOP2c"/>
    <property type="match status" value="1"/>
</dbReference>
<comment type="cofactor">
    <cofactor evidence="2">
        <name>Mg(2+)</name>
        <dbReference type="ChEBI" id="CHEBI:18420"/>
    </cofactor>
</comment>
<dbReference type="SUPFAM" id="SSF56719">
    <property type="entry name" value="Type II DNA topoisomerase"/>
    <property type="match status" value="1"/>
</dbReference>
<dbReference type="InterPro" id="IPR034160">
    <property type="entry name" value="TOPRIM_GyrB"/>
</dbReference>
<name>A0ABP9V8A1_9DEIO</name>
<evidence type="ECO:0000256" key="11">
    <source>
        <dbReference type="ARBA" id="ARBA00023235"/>
    </source>
</evidence>
<keyword evidence="6" id="KW-0547">Nucleotide-binding</keyword>
<proteinExistence type="inferred from homology"/>
<evidence type="ECO:0000256" key="9">
    <source>
        <dbReference type="ARBA" id="ARBA00023029"/>
    </source>
</evidence>
<keyword evidence="5" id="KW-0479">Metal-binding</keyword>
<evidence type="ECO:0000259" key="13">
    <source>
        <dbReference type="PROSITE" id="PS50880"/>
    </source>
</evidence>
<feature type="compositionally biased region" description="Basic and acidic residues" evidence="12">
    <location>
        <begin position="26"/>
        <end position="43"/>
    </location>
</feature>
<dbReference type="InterPro" id="IPR013760">
    <property type="entry name" value="Topo_IIA-like_dom_sf"/>
</dbReference>
<dbReference type="Proteomes" id="UP001458946">
    <property type="component" value="Unassembled WGS sequence"/>
</dbReference>
<dbReference type="InterPro" id="IPR018522">
    <property type="entry name" value="TopoIIA_CS"/>
</dbReference>
<dbReference type="PROSITE" id="PS00177">
    <property type="entry name" value="TOPOISOMERASE_II"/>
    <property type="match status" value="1"/>
</dbReference>
<evidence type="ECO:0000256" key="1">
    <source>
        <dbReference type="ARBA" id="ARBA00000185"/>
    </source>
</evidence>
<protein>
    <recommendedName>
        <fullName evidence="4">DNA topoisomerase (ATP-hydrolyzing)</fullName>
        <ecNumber evidence="4">5.6.2.2</ecNumber>
    </recommendedName>
</protein>
<dbReference type="PROSITE" id="PS50880">
    <property type="entry name" value="TOPRIM"/>
    <property type="match status" value="1"/>
</dbReference>
<gene>
    <name evidence="14" type="primary">gyrB</name>
    <name evidence="14" type="ORF">Dxin01_01231</name>
</gene>
<dbReference type="Gene3D" id="3.30.565.10">
    <property type="entry name" value="Histidine kinase-like ATPase, C-terminal domain"/>
    <property type="match status" value="1"/>
</dbReference>
<feature type="domain" description="Toprim" evidence="13">
    <location>
        <begin position="469"/>
        <end position="588"/>
    </location>
</feature>
<dbReference type="InterPro" id="IPR003594">
    <property type="entry name" value="HATPase_dom"/>
</dbReference>
<dbReference type="Gene3D" id="3.30.230.10">
    <property type="match status" value="1"/>
</dbReference>
<dbReference type="InterPro" id="IPR013506">
    <property type="entry name" value="Topo_IIA_bsu_dom2"/>
</dbReference>
<feature type="compositionally biased region" description="Basic and acidic residues" evidence="12">
    <location>
        <begin position="1"/>
        <end position="11"/>
    </location>
</feature>
<dbReference type="RefSeq" id="WP_353541471.1">
    <property type="nucleotide sequence ID" value="NZ_BAABRN010000010.1"/>
</dbReference>
<dbReference type="CDD" id="cd03366">
    <property type="entry name" value="TOPRIM_TopoIIA_GyrB"/>
    <property type="match status" value="1"/>
</dbReference>
<keyword evidence="9" id="KW-0799">Topoisomerase</keyword>
<evidence type="ECO:0000256" key="6">
    <source>
        <dbReference type="ARBA" id="ARBA00022741"/>
    </source>
</evidence>
<dbReference type="SMART" id="SM00387">
    <property type="entry name" value="HATPase_c"/>
    <property type="match status" value="1"/>
</dbReference>
<dbReference type="InterPro" id="IPR006171">
    <property type="entry name" value="TOPRIM_dom"/>
</dbReference>
<dbReference type="PANTHER" id="PTHR45866:SF1">
    <property type="entry name" value="DNA GYRASE SUBUNIT B, MITOCHONDRIAL"/>
    <property type="match status" value="1"/>
</dbReference>
<dbReference type="InterPro" id="IPR014721">
    <property type="entry name" value="Ribsml_uS5_D2-typ_fold_subgr"/>
</dbReference>
<dbReference type="Pfam" id="PF00204">
    <property type="entry name" value="DNA_gyraseB"/>
    <property type="match status" value="1"/>
</dbReference>
<comment type="catalytic activity">
    <reaction evidence="1">
        <text>ATP-dependent breakage, passage and rejoining of double-stranded DNA.</text>
        <dbReference type="EC" id="5.6.2.2"/>
    </reaction>
</comment>
<comment type="caution">
    <text evidence="14">The sequence shown here is derived from an EMBL/GenBank/DDBJ whole genome shotgun (WGS) entry which is preliminary data.</text>
</comment>
<evidence type="ECO:0000313" key="15">
    <source>
        <dbReference type="Proteomes" id="UP001458946"/>
    </source>
</evidence>
<evidence type="ECO:0000256" key="4">
    <source>
        <dbReference type="ARBA" id="ARBA00012895"/>
    </source>
</evidence>
<keyword evidence="15" id="KW-1185">Reference proteome</keyword>
<keyword evidence="11" id="KW-0413">Isomerase</keyword>
<reference evidence="14 15" key="1">
    <citation type="submission" date="2024-02" db="EMBL/GenBank/DDBJ databases">
        <title>Deinococcus xinjiangensis NBRC 107630.</title>
        <authorList>
            <person name="Ichikawa N."/>
            <person name="Katano-Makiyama Y."/>
            <person name="Hidaka K."/>
        </authorList>
    </citation>
    <scope>NUCLEOTIDE SEQUENCE [LARGE SCALE GENOMIC DNA]</scope>
    <source>
        <strain evidence="14 15">NBRC 107630</strain>
    </source>
</reference>
<evidence type="ECO:0000313" key="14">
    <source>
        <dbReference type="EMBL" id="GAA5501499.1"/>
    </source>
</evidence>
<keyword evidence="10" id="KW-0238">DNA-binding</keyword>
<evidence type="ECO:0000256" key="12">
    <source>
        <dbReference type="SAM" id="MobiDB-lite"/>
    </source>
</evidence>
<comment type="similarity">
    <text evidence="3">Belongs to the type II topoisomerase GyrB family.</text>
</comment>
<evidence type="ECO:0000256" key="10">
    <source>
        <dbReference type="ARBA" id="ARBA00023125"/>
    </source>
</evidence>
<dbReference type="Pfam" id="PF00986">
    <property type="entry name" value="DNA_gyraseB_C"/>
    <property type="match status" value="1"/>
</dbReference>
<dbReference type="SUPFAM" id="SSF54211">
    <property type="entry name" value="Ribosomal protein S5 domain 2-like"/>
    <property type="match status" value="1"/>
</dbReference>
<dbReference type="InterPro" id="IPR000565">
    <property type="entry name" value="Topo_IIA_B"/>
</dbReference>
<dbReference type="Pfam" id="PF02518">
    <property type="entry name" value="HATPase_c"/>
    <property type="match status" value="1"/>
</dbReference>
<accession>A0ABP9V8A1</accession>
<dbReference type="Pfam" id="PF01751">
    <property type="entry name" value="Toprim"/>
    <property type="match status" value="1"/>
</dbReference>
<dbReference type="EC" id="5.6.2.2" evidence="4"/>
<dbReference type="PANTHER" id="PTHR45866">
    <property type="entry name" value="DNA GYRASE/TOPOISOMERASE SUBUNIT B"/>
    <property type="match status" value="1"/>
</dbReference>
<evidence type="ECO:0000256" key="7">
    <source>
        <dbReference type="ARBA" id="ARBA00022840"/>
    </source>
</evidence>
<evidence type="ECO:0000256" key="8">
    <source>
        <dbReference type="ARBA" id="ARBA00022842"/>
    </source>
</evidence>
<dbReference type="InterPro" id="IPR002288">
    <property type="entry name" value="DNA_gyrase_B_C"/>
</dbReference>
<keyword evidence="7" id="KW-0067">ATP-binding</keyword>
<dbReference type="NCBIfam" id="NF004189">
    <property type="entry name" value="PRK05644.1"/>
    <property type="match status" value="1"/>
</dbReference>
<sequence length="692" mass="76746">MTQLDDNKTEITSDTENTDTAGEIKPTQREAEGQSEYHREQAKAEYTADDIQVLEGMDAVRKRPGMYVQGGTGVDGYHQLLTEIIDNAIDEGLAGYATEVDITMHEDGSATVIDNGRGLPVDIMKGKNRPAIEVIYSELHAGGKFGGGAYKVSGGLHGVGSTVVNALSTFLDVETNRNGKLYHVRFEKGVLVQPLEVLGDTPKDVKWSTKLTFHPDPTVFKEFKNEFDYDRIRRRMRELAYLTGLKIVLRDERKELHGGEIKEEILHEKGGVANFARALVASDAKLVYEQPILMQGNHSDVNVRVAFIHAHTYDIDNILTYANMIRTRDGGTPLTGFKMAYTRVLNKYAKDKNLIKAGNPIPTGDDLLEGIYCVVSVEVGDPQFESQAKVKLLNSEAQTAVNAIVGEKFSQFLEENPKIGKTIVEKAAEAARAREAARKARTIVRSNPLENDDLPGKLADCSSQDPAESELFIVEGNSAGGSAKGGRERRFQAILPLRGKILNVEKAELNKILKNAEIRSLIGAIGAGVEGTGDRMHFDLSNLRYHKIVIMTDADMDGGHITTLLLTFFFRYMRPIVEQGHLYIAQPPLYKITVGREKKGTYLFTNEELKGHVAEANKAGKKYEIQRFKGLGEMNAEQLWETTMNPETRVLKKVSIDDLIIANEIFDALMGSDVAPRKDFIRENARFAEISV</sequence>